<evidence type="ECO:0000256" key="1">
    <source>
        <dbReference type="ARBA" id="ARBA00001974"/>
    </source>
</evidence>
<dbReference type="GO" id="GO:0008734">
    <property type="term" value="F:L-aspartate oxidase activity"/>
    <property type="evidence" value="ECO:0007669"/>
    <property type="project" value="UniProtKB-EC"/>
</dbReference>
<keyword evidence="4" id="KW-0560">Oxidoreductase</keyword>
<keyword evidence="3" id="KW-0274">FAD</keyword>
<comment type="cofactor">
    <cofactor evidence="1">
        <name>FAD</name>
        <dbReference type="ChEBI" id="CHEBI:57692"/>
    </cofactor>
</comment>
<dbReference type="Gene3D" id="3.50.50.60">
    <property type="entry name" value="FAD/NAD(P)-binding domain"/>
    <property type="match status" value="1"/>
</dbReference>
<proteinExistence type="predicted"/>
<sequence length="114" mass="11315">MRPAYPCDRVVVVGGGIAGLATALHLAPLPVTLLVASPLGQHASTPLAQGGIAAALGDDDRPALHAADTLLAGAGLSDPDVAARVAAAAPSCIEWLVAQGTSFDCENVRAARKA</sequence>
<name>A0A1B2EWH6_9HYPH</name>
<gene>
    <name evidence="7" type="ORF">BB934_39490</name>
</gene>
<evidence type="ECO:0000256" key="2">
    <source>
        <dbReference type="ARBA" id="ARBA00022630"/>
    </source>
</evidence>
<dbReference type="InterPro" id="IPR036188">
    <property type="entry name" value="FAD/NAD-bd_sf"/>
</dbReference>
<protein>
    <recommendedName>
        <fullName evidence="6">FAD-dependent oxidoreductase 2 FAD-binding domain-containing protein</fullName>
    </recommendedName>
</protein>
<keyword evidence="2" id="KW-0285">Flavoprotein</keyword>
<dbReference type="PANTHER" id="PTHR42716:SF2">
    <property type="entry name" value="L-ASPARTATE OXIDASE, CHLOROPLASTIC"/>
    <property type="match status" value="1"/>
</dbReference>
<evidence type="ECO:0000313" key="7">
    <source>
        <dbReference type="EMBL" id="ANY84305.1"/>
    </source>
</evidence>
<comment type="catalytic activity">
    <reaction evidence="5">
        <text>L-aspartate + O2 = iminosuccinate + H2O2</text>
        <dbReference type="Rhea" id="RHEA:25876"/>
        <dbReference type="ChEBI" id="CHEBI:15379"/>
        <dbReference type="ChEBI" id="CHEBI:16240"/>
        <dbReference type="ChEBI" id="CHEBI:29991"/>
        <dbReference type="ChEBI" id="CHEBI:77875"/>
        <dbReference type="EC" id="1.4.3.16"/>
    </reaction>
    <physiologicalReaction direction="left-to-right" evidence="5">
        <dbReference type="Rhea" id="RHEA:25877"/>
    </physiologicalReaction>
</comment>
<dbReference type="EMBL" id="CP016619">
    <property type="protein sequence ID" value="ANY84305.1"/>
    <property type="molecule type" value="Genomic_DNA"/>
</dbReference>
<geneLocation type="plasmid" evidence="7">
    <name>unnamed2</name>
</geneLocation>
<accession>A0A1B2EWH6</accession>
<reference evidence="7" key="1">
    <citation type="submission" date="2016-07" db="EMBL/GenBank/DDBJ databases">
        <title>Microvirga ossetica sp. nov. a new species of rhizobia isolated from root nodules of the legume species Vicia alpestris Steven originated from North Ossetia region in the Caucasus.</title>
        <authorList>
            <person name="Safronova V.I."/>
            <person name="Kuznetsova I.G."/>
            <person name="Sazanova A.L."/>
            <person name="Belimov A."/>
            <person name="Andronov E."/>
            <person name="Osledkin Y.S."/>
            <person name="Onishchuk O.P."/>
            <person name="Kurchak O.N."/>
            <person name="Shaposhnikov A.I."/>
            <person name="Willems A."/>
            <person name="Tikhonovich I.A."/>
        </authorList>
    </citation>
    <scope>NUCLEOTIDE SEQUENCE [LARGE SCALE GENOMIC DNA]</scope>
    <source>
        <strain evidence="7">V5/3M</strain>
        <plasmid evidence="7">unnamed2</plasmid>
    </source>
</reference>
<dbReference type="Pfam" id="PF00890">
    <property type="entry name" value="FAD_binding_2"/>
    <property type="match status" value="1"/>
</dbReference>
<dbReference type="PANTHER" id="PTHR42716">
    <property type="entry name" value="L-ASPARTATE OXIDASE"/>
    <property type="match status" value="1"/>
</dbReference>
<evidence type="ECO:0000259" key="6">
    <source>
        <dbReference type="Pfam" id="PF00890"/>
    </source>
</evidence>
<keyword evidence="7" id="KW-0614">Plasmid</keyword>
<dbReference type="InterPro" id="IPR005288">
    <property type="entry name" value="NadB"/>
</dbReference>
<dbReference type="GO" id="GO:0034628">
    <property type="term" value="P:'de novo' NAD+ biosynthetic process from L-aspartate"/>
    <property type="evidence" value="ECO:0007669"/>
    <property type="project" value="TreeGrafter"/>
</dbReference>
<organism evidence="7">
    <name type="scientific">Microvirga ossetica</name>
    <dbReference type="NCBI Taxonomy" id="1882682"/>
    <lineage>
        <taxon>Bacteria</taxon>
        <taxon>Pseudomonadati</taxon>
        <taxon>Pseudomonadota</taxon>
        <taxon>Alphaproteobacteria</taxon>
        <taxon>Hyphomicrobiales</taxon>
        <taxon>Methylobacteriaceae</taxon>
        <taxon>Microvirga</taxon>
    </lineage>
</organism>
<dbReference type="InterPro" id="IPR003953">
    <property type="entry name" value="FAD-dep_OxRdtase_2_FAD-bd"/>
</dbReference>
<evidence type="ECO:0000256" key="5">
    <source>
        <dbReference type="ARBA" id="ARBA00048305"/>
    </source>
</evidence>
<dbReference type="SUPFAM" id="SSF51905">
    <property type="entry name" value="FAD/NAD(P)-binding domain"/>
    <property type="match status" value="1"/>
</dbReference>
<evidence type="ECO:0000256" key="4">
    <source>
        <dbReference type="ARBA" id="ARBA00023002"/>
    </source>
</evidence>
<feature type="domain" description="FAD-dependent oxidoreductase 2 FAD-binding" evidence="6">
    <location>
        <begin position="10"/>
        <end position="105"/>
    </location>
</feature>
<evidence type="ECO:0000256" key="3">
    <source>
        <dbReference type="ARBA" id="ARBA00022827"/>
    </source>
</evidence>
<dbReference type="KEGG" id="moc:BB934_39490"/>
<dbReference type="AlphaFoldDB" id="A0A1B2EWH6"/>